<feature type="compositionally biased region" description="Basic and acidic residues" evidence="1">
    <location>
        <begin position="1"/>
        <end position="11"/>
    </location>
</feature>
<sequence>MRVGDRWDRVGRPGGADPRDAGITVTYDAHYLLVIEELSVEFWTDDKRLGYTVERAVRRDAVGGRAEKGRLG</sequence>
<evidence type="ECO:0000313" key="3">
    <source>
        <dbReference type="Proteomes" id="UP000663859"/>
    </source>
</evidence>
<accession>A0A8J2BVY9</accession>
<comment type="caution">
    <text evidence="2">The sequence shown here is derived from an EMBL/GenBank/DDBJ whole genome shotgun (WGS) entry which is preliminary data.</text>
</comment>
<dbReference type="AlphaFoldDB" id="A0A8J2BVY9"/>
<reference evidence="2" key="1">
    <citation type="submission" date="2021-02" db="EMBL/GenBank/DDBJ databases">
        <authorList>
            <person name="Cremers G."/>
            <person name="Picone N."/>
        </authorList>
    </citation>
    <scope>NUCLEOTIDE SEQUENCE</scope>
    <source>
        <strain evidence="2">PQ17</strain>
    </source>
</reference>
<dbReference type="EMBL" id="CAJNOB010000070">
    <property type="protein sequence ID" value="CAF0705010.1"/>
    <property type="molecule type" value="Genomic_DNA"/>
</dbReference>
<proteinExistence type="predicted"/>
<dbReference type="RefSeq" id="WP_174582597.1">
    <property type="nucleotide sequence ID" value="NZ_CAJNOB010000070.1"/>
</dbReference>
<keyword evidence="3" id="KW-1185">Reference proteome</keyword>
<organism evidence="2 3">
    <name type="scientific">Candidatus Methylacidithermus pantelleriae</name>
    <dbReference type="NCBI Taxonomy" id="2744239"/>
    <lineage>
        <taxon>Bacteria</taxon>
        <taxon>Pseudomonadati</taxon>
        <taxon>Verrucomicrobiota</taxon>
        <taxon>Methylacidiphilae</taxon>
        <taxon>Methylacidiphilales</taxon>
        <taxon>Methylacidiphilaceae</taxon>
        <taxon>Candidatus Methylacidithermus</taxon>
    </lineage>
</organism>
<name>A0A8J2BVY9_9BACT</name>
<evidence type="ECO:0000256" key="1">
    <source>
        <dbReference type="SAM" id="MobiDB-lite"/>
    </source>
</evidence>
<gene>
    <name evidence="2" type="ORF">MPNT_80065</name>
</gene>
<protein>
    <submittedName>
        <fullName evidence="2">Uncharacterized protein</fullName>
    </submittedName>
</protein>
<dbReference type="Proteomes" id="UP000663859">
    <property type="component" value="Unassembled WGS sequence"/>
</dbReference>
<feature type="region of interest" description="Disordered" evidence="1">
    <location>
        <begin position="1"/>
        <end position="20"/>
    </location>
</feature>
<evidence type="ECO:0000313" key="2">
    <source>
        <dbReference type="EMBL" id="CAF0705010.1"/>
    </source>
</evidence>